<evidence type="ECO:0000313" key="3">
    <source>
        <dbReference type="EMBL" id="AKN40439.1"/>
    </source>
</evidence>
<proteinExistence type="predicted"/>
<evidence type="ECO:0000313" key="2">
    <source>
        <dbReference type="EMBL" id="AKN39716.1"/>
    </source>
</evidence>
<dbReference type="AlphaFoldDB" id="A0A0H4A1T2"/>
<evidence type="ECO:0000313" key="1">
    <source>
        <dbReference type="EMBL" id="AKN36510.1"/>
    </source>
</evidence>
<dbReference type="EMBL" id="KP795520">
    <property type="protein sequence ID" value="AKN36987.1"/>
    <property type="molecule type" value="Genomic_DNA"/>
</dbReference>
<dbReference type="EMBL" id="KP795494">
    <property type="protein sequence ID" value="AKN36510.1"/>
    <property type="molecule type" value="Genomic_DNA"/>
</dbReference>
<sequence>MVQQFLPSHTMLTRSYSPETKSFFSSLTKRGFDFRRPNQIGYRGQVPA</sequence>
<dbReference type="EMBL" id="KP795696">
    <property type="protein sequence ID" value="AKN40439.1"/>
    <property type="molecule type" value="Genomic_DNA"/>
</dbReference>
<reference evidence="2" key="1">
    <citation type="journal article" date="2015" name="MBio">
        <title>Eco-Evolutionary Dynamics of Episomes among Ecologically Cohesive Bacterial Populations.</title>
        <authorList>
            <person name="Xue H."/>
            <person name="Cordero O.X."/>
            <person name="Camas F.M."/>
            <person name="Trimble W."/>
            <person name="Meyer F."/>
            <person name="Guglielmini J."/>
            <person name="Rocha E.P."/>
            <person name="Polz M.F."/>
        </authorList>
    </citation>
    <scope>NUCLEOTIDE SEQUENCE</scope>
    <source>
        <strain evidence="1">1F_292</strain>
        <strain evidence="3">FF_3</strain>
        <strain evidence="2">ZF_76</strain>
    </source>
</reference>
<name>A0A0H4A1T2_9VIBR</name>
<dbReference type="EMBL" id="KP795520">
    <property type="protein sequence ID" value="AKN36976.1"/>
    <property type="molecule type" value="Genomic_DNA"/>
</dbReference>
<dbReference type="EMBL" id="KP795658">
    <property type="protein sequence ID" value="AKN39716.1"/>
    <property type="molecule type" value="Genomic_DNA"/>
</dbReference>
<protein>
    <submittedName>
        <fullName evidence="2">Uncharacterized protein</fullName>
    </submittedName>
</protein>
<organism evidence="2">
    <name type="scientific">Vibrio tasmaniensis</name>
    <dbReference type="NCBI Taxonomy" id="212663"/>
    <lineage>
        <taxon>Bacteria</taxon>
        <taxon>Pseudomonadati</taxon>
        <taxon>Pseudomonadota</taxon>
        <taxon>Gammaproteobacteria</taxon>
        <taxon>Vibrionales</taxon>
        <taxon>Vibrionaceae</taxon>
        <taxon>Vibrio</taxon>
    </lineage>
</organism>
<accession>A0A0H4A1T2</accession>